<dbReference type="AlphaFoldDB" id="A0A5D0WTX7"/>
<evidence type="ECO:0000256" key="1">
    <source>
        <dbReference type="SAM" id="MobiDB-lite"/>
    </source>
</evidence>
<feature type="compositionally biased region" description="Low complexity" evidence="1">
    <location>
        <begin position="177"/>
        <end position="187"/>
    </location>
</feature>
<gene>
    <name evidence="3" type="ORF">FXB42_03725</name>
</gene>
<feature type="transmembrane region" description="Helical" evidence="2">
    <location>
        <begin position="12"/>
        <end position="33"/>
    </location>
</feature>
<reference evidence="3 4" key="1">
    <citation type="submission" date="2019-08" db="EMBL/GenBank/DDBJ databases">
        <title>Isolation and enrichment of carboxydotrophic bacteria from anaerobic sludge for the production of bio-based chemicals from syngas.</title>
        <authorList>
            <person name="Antares A.L."/>
            <person name="Moreira J."/>
            <person name="Diender M."/>
            <person name="Parshina S.N."/>
            <person name="Stams A.J.M."/>
            <person name="Alves M."/>
            <person name="Alves J.I."/>
            <person name="Sousa D.Z."/>
        </authorList>
    </citation>
    <scope>NUCLEOTIDE SEQUENCE [LARGE SCALE GENOMIC DNA]</scope>
    <source>
        <strain evidence="3 4">JM</strain>
    </source>
</reference>
<comment type="caution">
    <text evidence="3">The sequence shown here is derived from an EMBL/GenBank/DDBJ whole genome shotgun (WGS) entry which is preliminary data.</text>
</comment>
<keyword evidence="2" id="KW-0812">Transmembrane</keyword>
<evidence type="ECO:0000313" key="3">
    <source>
        <dbReference type="EMBL" id="TYC87567.1"/>
    </source>
</evidence>
<dbReference type="Proteomes" id="UP000322619">
    <property type="component" value="Unassembled WGS sequence"/>
</dbReference>
<evidence type="ECO:0000313" key="4">
    <source>
        <dbReference type="Proteomes" id="UP000322619"/>
    </source>
</evidence>
<sequence>MKKLTKREKLLLYILGCFLIGFFGIYFVVLPSIQSFQVVNDQAAEAQFTKESMEMAIDAIPSTMEARDAATVTLTSMQAVFPQQLPNEGLDMLLTQLCLDYSLSPRVLSIASNGMADVLTFVPYTSEDTASAAGETESTTNMTTETSTEDSATTNSTGDASETTTTTETTDTETTETSETTETTNSAVDTAGVQTLIGVVNMELTGTQANFYRLLDAVATRRDMVITAFEIRPETTTTGSTSSSSTTSAVAAGIAKLDSGKVAINVTFEVYMMAK</sequence>
<keyword evidence="2" id="KW-1133">Transmembrane helix</keyword>
<dbReference type="EMBL" id="VSLA01000004">
    <property type="protein sequence ID" value="TYC87567.1"/>
    <property type="molecule type" value="Genomic_DNA"/>
</dbReference>
<feature type="region of interest" description="Disordered" evidence="1">
    <location>
        <begin position="130"/>
        <end position="187"/>
    </location>
</feature>
<proteinExistence type="predicted"/>
<keyword evidence="2" id="KW-0472">Membrane</keyword>
<dbReference type="RefSeq" id="WP_148636782.1">
    <property type="nucleotide sequence ID" value="NZ_VSLA01000004.1"/>
</dbReference>
<accession>A0A5D0WTX7</accession>
<name>A0A5D0WTX7_9FIRM</name>
<organism evidence="3 4">
    <name type="scientific">Acetobacterium wieringae</name>
    <dbReference type="NCBI Taxonomy" id="52694"/>
    <lineage>
        <taxon>Bacteria</taxon>
        <taxon>Bacillati</taxon>
        <taxon>Bacillota</taxon>
        <taxon>Clostridia</taxon>
        <taxon>Eubacteriales</taxon>
        <taxon>Eubacteriaceae</taxon>
        <taxon>Acetobacterium</taxon>
    </lineage>
</organism>
<protein>
    <submittedName>
        <fullName evidence="3">Uncharacterized protein</fullName>
    </submittedName>
</protein>
<feature type="compositionally biased region" description="Low complexity" evidence="1">
    <location>
        <begin position="130"/>
        <end position="169"/>
    </location>
</feature>
<evidence type="ECO:0000256" key="2">
    <source>
        <dbReference type="SAM" id="Phobius"/>
    </source>
</evidence>